<sequence length="326" mass="37490">MDGYKLASVQINVLVFFYVVIKRFIQIFRKHEKRTKMDNCILKPFPCEEVTRMKKEIHEEHAKARMVVNSISSILIFAMSMEIIFCTDLISYPFIGVHQKLYFGSISLISVCVFNLVLSLATYRNKTAMLHHLCRYIIGLTVLLTSLYTNEIPLCSAIAMVTVGSVFTDEIKEVLKLNETRGKYFSIFLLAHLIMNYFCQLLLPIMIVVFAMWNTKQNFFTTHTVSMVIFFIASAFMLAYSIWRLRKLTMAYSNEKLRINTRKIVEQYGTDTINTASGFTNLSLVTDSQGRRTSTIPIPSTAESQKLETIKVIKKGEDDFVPSFTF</sequence>
<dbReference type="Proteomes" id="UP000594262">
    <property type="component" value="Unplaced"/>
</dbReference>
<keyword evidence="1" id="KW-0472">Membrane</keyword>
<reference evidence="2" key="1">
    <citation type="submission" date="2021-01" db="UniProtKB">
        <authorList>
            <consortium name="EnsemblMetazoa"/>
        </authorList>
    </citation>
    <scope>IDENTIFICATION</scope>
</reference>
<feature type="transmembrane region" description="Helical" evidence="1">
    <location>
        <begin position="101"/>
        <end position="121"/>
    </location>
</feature>
<proteinExistence type="predicted"/>
<feature type="transmembrane region" description="Helical" evidence="1">
    <location>
        <begin position="6"/>
        <end position="25"/>
    </location>
</feature>
<dbReference type="EnsemblMetazoa" id="CLYHEMT012267.1">
    <property type="protein sequence ID" value="CLYHEMP012267.1"/>
    <property type="gene ID" value="CLYHEMG012267"/>
</dbReference>
<keyword evidence="3" id="KW-1185">Reference proteome</keyword>
<dbReference type="GeneID" id="136818061"/>
<evidence type="ECO:0000313" key="2">
    <source>
        <dbReference type="EnsemblMetazoa" id="CLYHEMP012267.1"/>
    </source>
</evidence>
<dbReference type="AlphaFoldDB" id="A0A7M5VD90"/>
<evidence type="ECO:0000256" key="1">
    <source>
        <dbReference type="SAM" id="Phobius"/>
    </source>
</evidence>
<organism evidence="2 3">
    <name type="scientific">Clytia hemisphaerica</name>
    <dbReference type="NCBI Taxonomy" id="252671"/>
    <lineage>
        <taxon>Eukaryota</taxon>
        <taxon>Metazoa</taxon>
        <taxon>Cnidaria</taxon>
        <taxon>Hydrozoa</taxon>
        <taxon>Hydroidolina</taxon>
        <taxon>Leptothecata</taxon>
        <taxon>Obeliida</taxon>
        <taxon>Clytiidae</taxon>
        <taxon>Clytia</taxon>
    </lineage>
</organism>
<keyword evidence="1" id="KW-0812">Transmembrane</keyword>
<evidence type="ECO:0000313" key="3">
    <source>
        <dbReference type="Proteomes" id="UP000594262"/>
    </source>
</evidence>
<feature type="transmembrane region" description="Helical" evidence="1">
    <location>
        <begin position="74"/>
        <end position="95"/>
    </location>
</feature>
<name>A0A7M5VD90_9CNID</name>
<feature type="transmembrane region" description="Helical" evidence="1">
    <location>
        <begin position="187"/>
        <end position="213"/>
    </location>
</feature>
<protein>
    <submittedName>
        <fullName evidence="2">Uncharacterized protein</fullName>
    </submittedName>
</protein>
<dbReference type="RefSeq" id="XP_066930525.1">
    <property type="nucleotide sequence ID" value="XM_067074424.1"/>
</dbReference>
<feature type="transmembrane region" description="Helical" evidence="1">
    <location>
        <begin position="225"/>
        <end position="243"/>
    </location>
</feature>
<keyword evidence="1" id="KW-1133">Transmembrane helix</keyword>
<accession>A0A7M5VD90</accession>